<evidence type="ECO:0000313" key="3">
    <source>
        <dbReference type="Proteomes" id="UP001143364"/>
    </source>
</evidence>
<dbReference type="Pfam" id="PF16976">
    <property type="entry name" value="RcpC"/>
    <property type="match status" value="1"/>
</dbReference>
<keyword evidence="3" id="KW-1185">Reference proteome</keyword>
<organism evidence="2 3">
    <name type="scientific">Methylopila jiangsuensis</name>
    <dbReference type="NCBI Taxonomy" id="586230"/>
    <lineage>
        <taxon>Bacteria</taxon>
        <taxon>Pseudomonadati</taxon>
        <taxon>Pseudomonadota</taxon>
        <taxon>Alphaproteobacteria</taxon>
        <taxon>Hyphomicrobiales</taxon>
        <taxon>Methylopilaceae</taxon>
        <taxon>Methylopila</taxon>
    </lineage>
</organism>
<dbReference type="InterPro" id="IPR031571">
    <property type="entry name" value="RcpC_dom"/>
</dbReference>
<dbReference type="Proteomes" id="UP001143364">
    <property type="component" value="Unassembled WGS sequence"/>
</dbReference>
<proteinExistence type="predicted"/>
<gene>
    <name evidence="2" type="primary">ctpC</name>
    <name evidence="2" type="ORF">GCM10008171_26170</name>
</gene>
<dbReference type="NCBIfam" id="TIGR03177">
    <property type="entry name" value="pilus_cpaB"/>
    <property type="match status" value="1"/>
</dbReference>
<sequence length="261" mass="26520">MRAARIVVLGVALVAGLGAAMLAGGGGDAPEAPAPVAQAPALEVLVAAKDVALGGVVRAEDLRWQAWPPEAGNPAFVTRQASPDAMTENAGAIARSPFVAGEPIRADKLIKGGGSGYMAAILPAGMRAISVEISPETGAGGFILPNDRVDVVLTRRSSGAGGRDDSYSETIAANVRVLAIDQTIEDKEGEKVVVGKTATLELSPAQTETLALSRQQGVIALALRSLADSAAGPIDPNALSSTQRDRVTVVRFGVVTQGGAR</sequence>
<dbReference type="CDD" id="cd11614">
    <property type="entry name" value="SAF_CpaB_FlgA_like"/>
    <property type="match status" value="1"/>
</dbReference>
<feature type="domain" description="SAF" evidence="1">
    <location>
        <begin position="42"/>
        <end position="110"/>
    </location>
</feature>
<evidence type="ECO:0000313" key="2">
    <source>
        <dbReference type="EMBL" id="GLK77363.1"/>
    </source>
</evidence>
<reference evidence="2" key="2">
    <citation type="submission" date="2023-01" db="EMBL/GenBank/DDBJ databases">
        <authorList>
            <person name="Sun Q."/>
            <person name="Evtushenko L."/>
        </authorList>
    </citation>
    <scope>NUCLEOTIDE SEQUENCE</scope>
    <source>
        <strain evidence="2">VKM B-2555</strain>
    </source>
</reference>
<comment type="caution">
    <text evidence="2">The sequence shown here is derived from an EMBL/GenBank/DDBJ whole genome shotgun (WGS) entry which is preliminary data.</text>
</comment>
<name>A0A9W6JKU5_9HYPH</name>
<dbReference type="AlphaFoldDB" id="A0A9W6JKU5"/>
<evidence type="ECO:0000259" key="1">
    <source>
        <dbReference type="SMART" id="SM00858"/>
    </source>
</evidence>
<dbReference type="RefSeq" id="WP_271205215.1">
    <property type="nucleotide sequence ID" value="NZ_BSFK01000016.1"/>
</dbReference>
<dbReference type="InterPro" id="IPR017592">
    <property type="entry name" value="Pilus_assmbl_Flp-typ_CpaB"/>
</dbReference>
<accession>A0A9W6JKU5</accession>
<dbReference type="Pfam" id="PF08666">
    <property type="entry name" value="SAF"/>
    <property type="match status" value="1"/>
</dbReference>
<dbReference type="SMART" id="SM00858">
    <property type="entry name" value="SAF"/>
    <property type="match status" value="1"/>
</dbReference>
<reference evidence="2" key="1">
    <citation type="journal article" date="2014" name="Int. J. Syst. Evol. Microbiol.">
        <title>Complete genome sequence of Corynebacterium casei LMG S-19264T (=DSM 44701T), isolated from a smear-ripened cheese.</title>
        <authorList>
            <consortium name="US DOE Joint Genome Institute (JGI-PGF)"/>
            <person name="Walter F."/>
            <person name="Albersmeier A."/>
            <person name="Kalinowski J."/>
            <person name="Ruckert C."/>
        </authorList>
    </citation>
    <scope>NUCLEOTIDE SEQUENCE</scope>
    <source>
        <strain evidence="2">VKM B-2555</strain>
    </source>
</reference>
<dbReference type="InterPro" id="IPR013974">
    <property type="entry name" value="SAF"/>
</dbReference>
<dbReference type="EMBL" id="BSFK01000016">
    <property type="protein sequence ID" value="GLK77363.1"/>
    <property type="molecule type" value="Genomic_DNA"/>
</dbReference>
<protein>
    <submittedName>
        <fullName evidence="2">Flp pilus assembly protein CpaB</fullName>
    </submittedName>
</protein>